<comment type="caution">
    <text evidence="1">The sequence shown here is derived from an EMBL/GenBank/DDBJ whole genome shotgun (WGS) entry which is preliminary data.</text>
</comment>
<gene>
    <name evidence="1" type="ORF">HHK36_018297</name>
</gene>
<keyword evidence="2" id="KW-1185">Reference proteome</keyword>
<dbReference type="Proteomes" id="UP000655225">
    <property type="component" value="Unassembled WGS sequence"/>
</dbReference>
<evidence type="ECO:0000313" key="1">
    <source>
        <dbReference type="EMBL" id="KAF8396672.1"/>
    </source>
</evidence>
<organism evidence="1 2">
    <name type="scientific">Tetracentron sinense</name>
    <name type="common">Spur-leaf</name>
    <dbReference type="NCBI Taxonomy" id="13715"/>
    <lineage>
        <taxon>Eukaryota</taxon>
        <taxon>Viridiplantae</taxon>
        <taxon>Streptophyta</taxon>
        <taxon>Embryophyta</taxon>
        <taxon>Tracheophyta</taxon>
        <taxon>Spermatophyta</taxon>
        <taxon>Magnoliopsida</taxon>
        <taxon>Trochodendrales</taxon>
        <taxon>Trochodendraceae</taxon>
        <taxon>Tetracentron</taxon>
    </lineage>
</organism>
<evidence type="ECO:0000313" key="2">
    <source>
        <dbReference type="Proteomes" id="UP000655225"/>
    </source>
</evidence>
<sequence length="70" mass="7695">MGAELVSALVVDCTRCLSWDEVFWRITIGVVASWPCDSPVIGTLGGLLFYTRVAFGWKISVEFSGLKKLV</sequence>
<reference evidence="1 2" key="1">
    <citation type="submission" date="2020-04" db="EMBL/GenBank/DDBJ databases">
        <title>Plant Genome Project.</title>
        <authorList>
            <person name="Zhang R.-G."/>
        </authorList>
    </citation>
    <scope>NUCLEOTIDE SEQUENCE [LARGE SCALE GENOMIC DNA]</scope>
    <source>
        <strain evidence="1">YNK0</strain>
        <tissue evidence="1">Leaf</tissue>
    </source>
</reference>
<dbReference type="AlphaFoldDB" id="A0A834YYG8"/>
<protein>
    <submittedName>
        <fullName evidence="1">Uncharacterized protein</fullName>
    </submittedName>
</protein>
<accession>A0A834YYG8</accession>
<proteinExistence type="predicted"/>
<name>A0A834YYG8_TETSI</name>
<dbReference type="EMBL" id="JABCRI010000012">
    <property type="protein sequence ID" value="KAF8396672.1"/>
    <property type="molecule type" value="Genomic_DNA"/>
</dbReference>